<evidence type="ECO:0000256" key="1">
    <source>
        <dbReference type="ARBA" id="ARBA00004123"/>
    </source>
</evidence>
<dbReference type="AlphaFoldDB" id="A0AAD9TZ10"/>
<comment type="function">
    <text evidence="10">Cohesin cofactor dispensable during the meiotic division but playing an important role in DNA repair by homologous recombination (HR) probably by helping SMC5/SMC6 complex. Regulator of sister chromatid cohesion in mitosis which may stabilize cohesin complex association with chromatin. May couple sister chromatid cohesion during mitosis to DNA replication. Cohesion ensures that chromosome partitioning is accurate in both meiotic and mitotic cells and plays an important role in DNA repair.</text>
</comment>
<dbReference type="InterPro" id="IPR016024">
    <property type="entry name" value="ARM-type_fold"/>
</dbReference>
<evidence type="ECO:0000256" key="9">
    <source>
        <dbReference type="ARBA" id="ARBA00023306"/>
    </source>
</evidence>
<evidence type="ECO:0000256" key="8">
    <source>
        <dbReference type="ARBA" id="ARBA00023242"/>
    </source>
</evidence>
<feature type="compositionally biased region" description="Basic and acidic residues" evidence="11">
    <location>
        <begin position="525"/>
        <end position="534"/>
    </location>
</feature>
<feature type="compositionally biased region" description="Basic and acidic residues" evidence="11">
    <location>
        <begin position="479"/>
        <end position="491"/>
    </location>
</feature>
<keyword evidence="4" id="KW-0677">Repeat</keyword>
<feature type="compositionally biased region" description="Basic and acidic residues" evidence="11">
    <location>
        <begin position="633"/>
        <end position="655"/>
    </location>
</feature>
<organism evidence="12 13">
    <name type="scientific">Dipteronia dyeriana</name>
    <dbReference type="NCBI Taxonomy" id="168575"/>
    <lineage>
        <taxon>Eukaryota</taxon>
        <taxon>Viridiplantae</taxon>
        <taxon>Streptophyta</taxon>
        <taxon>Embryophyta</taxon>
        <taxon>Tracheophyta</taxon>
        <taxon>Spermatophyta</taxon>
        <taxon>Magnoliopsida</taxon>
        <taxon>eudicotyledons</taxon>
        <taxon>Gunneridae</taxon>
        <taxon>Pentapetalae</taxon>
        <taxon>rosids</taxon>
        <taxon>malvids</taxon>
        <taxon>Sapindales</taxon>
        <taxon>Sapindaceae</taxon>
        <taxon>Hippocastanoideae</taxon>
        <taxon>Acereae</taxon>
        <taxon>Dipteronia</taxon>
    </lineage>
</organism>
<feature type="region of interest" description="Disordered" evidence="11">
    <location>
        <begin position="755"/>
        <end position="891"/>
    </location>
</feature>
<sequence>MVRRIMASSVGEISFEEQLKEAGNLLLSPPSEINELIALLDKLESLLSIVEQAPPEPVLGALLPPLKALIGNEVLRHPDTAVRMSVASCMSEITRITAPDAPYNDDEMRDIFQLIVSAFEKLSDMSGSFYTKAVNCLDIVAKVRTCLVMLDLECDALIVEMFRIFLQVIRSDHPTDIYTAMEKTMTLVIDESEDVSWDLLRTLLSSVRKEHQDVSSTSLKLGEEVITNCDAKLKPYLLEAVHSKGIVLKEYADVVSNICKIGDGTLQHGHCNGTGERMVAKEPDSTSPGDVCHDLGGISKLMMNEGTDVDASPTRNEDNDKSSKELGRCSLSDHPKGTDEREPLKRRDEQEHPKSSDARGCAEPDNMGTIKSGTEQERVPRKRGRKPNSLMNPEEGYDHSWISTGRKTPGVPNRRKSLNKGIDQTPSGNKDSMTSAVELSSASPKSSLPDASNSKKGRAKKKGSMMNEDADPNSQSASNEKRLNVLVEEKAPQSANVGVKKEAEDSAPPEIKRRKRSATQYTDLNLKKEPEERCNSATKKRKHSTKDRVAVETNEEATPTGGKVSEKEDEMLGVPKLKSKQQSDIKARGKGVHDDRSSNKIIFKKVNLGPAASDKVIAVAFGDKKKNISKAAAKSEETPEREVKRKRSTGKDMKVTSKAAVESSTRDGISSEETPKTEFKRKNTAGKEVASETPEVDEKLVGSRVKVWWPLDKMFYEGVVNSYDSIKKKHKIVYADGDEETLVLKKQRWELIDSAEEGQEADVLKPDTSSETPHKVKEEDTELEPAKEVKRKSSSRRKSTSRRSKAKARKSGGNSADGDKPNIVDDPSNDLAMKDGKPKEEDENSTGDQMEVDMDSEQTAKEPAIKSEGKSYKACGESRGECLDDLGKENE</sequence>
<dbReference type="GO" id="GO:0000785">
    <property type="term" value="C:chromatin"/>
    <property type="evidence" value="ECO:0007669"/>
    <property type="project" value="TreeGrafter"/>
</dbReference>
<dbReference type="GO" id="GO:0006281">
    <property type="term" value="P:DNA repair"/>
    <property type="evidence" value="ECO:0007669"/>
    <property type="project" value="UniProtKB-KW"/>
</dbReference>
<proteinExistence type="inferred from homology"/>
<gene>
    <name evidence="12" type="ORF">Ddye_019947</name>
</gene>
<dbReference type="GO" id="GO:0035825">
    <property type="term" value="P:homologous recombination"/>
    <property type="evidence" value="ECO:0007669"/>
    <property type="project" value="UniProtKB-ARBA"/>
</dbReference>
<reference evidence="12" key="1">
    <citation type="journal article" date="2023" name="Plant J.">
        <title>Genome sequences and population genomics provide insights into the demographic history, inbreeding, and mutation load of two 'living fossil' tree species of Dipteronia.</title>
        <authorList>
            <person name="Feng Y."/>
            <person name="Comes H.P."/>
            <person name="Chen J."/>
            <person name="Zhu S."/>
            <person name="Lu R."/>
            <person name="Zhang X."/>
            <person name="Li P."/>
            <person name="Qiu J."/>
            <person name="Olsen K.M."/>
            <person name="Qiu Y."/>
        </authorList>
    </citation>
    <scope>NUCLEOTIDE SEQUENCE</scope>
    <source>
        <strain evidence="12">KIB01</strain>
    </source>
</reference>
<dbReference type="GO" id="GO:0005634">
    <property type="term" value="C:nucleus"/>
    <property type="evidence" value="ECO:0007669"/>
    <property type="project" value="UniProtKB-SubCell"/>
</dbReference>
<evidence type="ECO:0008006" key="14">
    <source>
        <dbReference type="Google" id="ProtNLM"/>
    </source>
</evidence>
<keyword evidence="3" id="KW-0132">Cell division</keyword>
<dbReference type="GO" id="GO:0009556">
    <property type="term" value="P:microsporogenesis"/>
    <property type="evidence" value="ECO:0007669"/>
    <property type="project" value="UniProtKB-ARBA"/>
</dbReference>
<feature type="compositionally biased region" description="Polar residues" evidence="11">
    <location>
        <begin position="662"/>
        <end position="672"/>
    </location>
</feature>
<dbReference type="EMBL" id="JANJYI010000006">
    <property type="protein sequence ID" value="KAK2644752.1"/>
    <property type="molecule type" value="Genomic_DNA"/>
</dbReference>
<dbReference type="PANTHER" id="PTHR12663">
    <property type="entry name" value="ANDROGEN INDUCED INHIBITOR OF PROLIFERATION AS3 / PDS5-RELATED"/>
    <property type="match status" value="1"/>
</dbReference>
<keyword evidence="6" id="KW-0498">Mitosis</keyword>
<feature type="compositionally biased region" description="Polar residues" evidence="11">
    <location>
        <begin position="422"/>
        <end position="454"/>
    </location>
</feature>
<dbReference type="SUPFAM" id="SSF63748">
    <property type="entry name" value="Tudor/PWWP/MBT"/>
    <property type="match status" value="1"/>
</dbReference>
<comment type="subcellular location">
    <subcellularLocation>
        <location evidence="1">Nucleus</location>
    </subcellularLocation>
</comment>
<name>A0AAD9TZ10_9ROSI</name>
<dbReference type="SUPFAM" id="SSF48371">
    <property type="entry name" value="ARM repeat"/>
    <property type="match status" value="1"/>
</dbReference>
<evidence type="ECO:0000256" key="5">
    <source>
        <dbReference type="ARBA" id="ARBA00022763"/>
    </source>
</evidence>
<dbReference type="CDD" id="cd20404">
    <property type="entry name" value="Tudor_Agenet_AtEML-like"/>
    <property type="match status" value="1"/>
</dbReference>
<feature type="compositionally biased region" description="Basic residues" evidence="11">
    <location>
        <begin position="789"/>
        <end position="810"/>
    </location>
</feature>
<comment type="similarity">
    <text evidence="2">Belongs to the PDS5 family.</text>
</comment>
<dbReference type="Pfam" id="PF20168">
    <property type="entry name" value="PDS5"/>
    <property type="match status" value="1"/>
</dbReference>
<evidence type="ECO:0000313" key="13">
    <source>
        <dbReference type="Proteomes" id="UP001280121"/>
    </source>
</evidence>
<evidence type="ECO:0000256" key="10">
    <source>
        <dbReference type="ARBA" id="ARBA00058864"/>
    </source>
</evidence>
<protein>
    <recommendedName>
        <fullName evidence="14">Tudor domain-containing protein</fullName>
    </recommendedName>
</protein>
<keyword evidence="7" id="KW-0234">DNA repair</keyword>
<dbReference type="PANTHER" id="PTHR12663:SF69">
    <property type="entry name" value="SISTER CHROMATID COHESION PROTEIN PDS5 HOMOLOG E"/>
    <property type="match status" value="1"/>
</dbReference>
<feature type="region of interest" description="Disordered" evidence="11">
    <location>
        <begin position="629"/>
        <end position="696"/>
    </location>
</feature>
<evidence type="ECO:0000256" key="2">
    <source>
        <dbReference type="ARBA" id="ARBA00006254"/>
    </source>
</evidence>
<dbReference type="Proteomes" id="UP001280121">
    <property type="component" value="Unassembled WGS sequence"/>
</dbReference>
<dbReference type="GO" id="GO:0007064">
    <property type="term" value="P:mitotic sister chromatid cohesion"/>
    <property type="evidence" value="ECO:0007669"/>
    <property type="project" value="InterPro"/>
</dbReference>
<evidence type="ECO:0000256" key="7">
    <source>
        <dbReference type="ARBA" id="ARBA00023204"/>
    </source>
</evidence>
<feature type="region of interest" description="Disordered" evidence="11">
    <location>
        <begin position="277"/>
        <end position="596"/>
    </location>
</feature>
<feature type="compositionally biased region" description="Basic and acidic residues" evidence="11">
    <location>
        <begin position="581"/>
        <end position="596"/>
    </location>
</feature>
<dbReference type="GO" id="GO:0051301">
    <property type="term" value="P:cell division"/>
    <property type="evidence" value="ECO:0007669"/>
    <property type="project" value="UniProtKB-KW"/>
</dbReference>
<dbReference type="InterPro" id="IPR039776">
    <property type="entry name" value="Pds5"/>
</dbReference>
<feature type="compositionally biased region" description="Basic and acidic residues" evidence="11">
    <location>
        <begin position="315"/>
        <end position="362"/>
    </location>
</feature>
<feature type="compositionally biased region" description="Basic and acidic residues" evidence="11">
    <location>
        <begin position="858"/>
        <end position="891"/>
    </location>
</feature>
<comment type="caution">
    <text evidence="12">The sequence shown here is derived from an EMBL/GenBank/DDBJ whole genome shotgun (WGS) entry which is preliminary data.</text>
</comment>
<evidence type="ECO:0000313" key="12">
    <source>
        <dbReference type="EMBL" id="KAK2644752.1"/>
    </source>
</evidence>
<keyword evidence="9" id="KW-0131">Cell cycle</keyword>
<evidence type="ECO:0000256" key="6">
    <source>
        <dbReference type="ARBA" id="ARBA00022776"/>
    </source>
</evidence>
<feature type="compositionally biased region" description="Basic and acidic residues" evidence="11">
    <location>
        <begin position="772"/>
        <end position="788"/>
    </location>
</feature>
<keyword evidence="8" id="KW-0539">Nucleus</keyword>
<evidence type="ECO:0000256" key="3">
    <source>
        <dbReference type="ARBA" id="ARBA00022618"/>
    </source>
</evidence>
<dbReference type="FunFam" id="2.30.30.140:FF:000033">
    <property type="entry name" value="Binding protein"/>
    <property type="match status" value="1"/>
</dbReference>
<accession>A0AAD9TZ10</accession>
<keyword evidence="5" id="KW-0227">DNA damage</keyword>
<feature type="compositionally biased region" description="Acidic residues" evidence="11">
    <location>
        <begin position="841"/>
        <end position="856"/>
    </location>
</feature>
<dbReference type="Gene3D" id="2.30.30.140">
    <property type="match status" value="1"/>
</dbReference>
<evidence type="ECO:0000256" key="4">
    <source>
        <dbReference type="ARBA" id="ARBA00022737"/>
    </source>
</evidence>
<evidence type="ECO:0000256" key="11">
    <source>
        <dbReference type="SAM" id="MobiDB-lite"/>
    </source>
</evidence>
<keyword evidence="13" id="KW-1185">Reference proteome</keyword>